<evidence type="ECO:0000259" key="4">
    <source>
        <dbReference type="SMART" id="SM00822"/>
    </source>
</evidence>
<sequence>MAYYSATAIVTGAASGIGRALVTRLLSRGDIVYAVDRDKDGLADLAAHTADPLTTIAADVSDAAALAEIVDRVVAERGRLDLMFNNAGIVVGGEFSDMTRETWDRIVGVNFWGVVHGSQLAYTQMRTQGFGHIVNTASSAGVVPVARSVAYAATKHAVVGLSTSLRAEAAGYGVQVSVVLPGVVDTGIFDSAVNLGAYDYRTSIDKLPFAKVRPLDAADAILHGVSKNKQFITFPAYNRILIGLNRFAPGVMAPIINRGGRR</sequence>
<dbReference type="AlphaFoldDB" id="A0A7D6ZBK4"/>
<dbReference type="SUPFAM" id="SSF51735">
    <property type="entry name" value="NAD(P)-binding Rossmann-fold domains"/>
    <property type="match status" value="1"/>
</dbReference>
<evidence type="ECO:0000256" key="2">
    <source>
        <dbReference type="ARBA" id="ARBA00023002"/>
    </source>
</evidence>
<dbReference type="GO" id="GO:0016491">
    <property type="term" value="F:oxidoreductase activity"/>
    <property type="evidence" value="ECO:0007669"/>
    <property type="project" value="UniProtKB-KW"/>
</dbReference>
<dbReference type="FunFam" id="3.40.50.720:FF:000084">
    <property type="entry name" value="Short-chain dehydrogenase reductase"/>
    <property type="match status" value="1"/>
</dbReference>
<gene>
    <name evidence="5" type="ORF">H0264_31520</name>
</gene>
<evidence type="ECO:0000256" key="3">
    <source>
        <dbReference type="RuleBase" id="RU000363"/>
    </source>
</evidence>
<dbReference type="Pfam" id="PF00106">
    <property type="entry name" value="adh_short"/>
    <property type="match status" value="1"/>
</dbReference>
<dbReference type="PRINTS" id="PR00080">
    <property type="entry name" value="SDRFAMILY"/>
</dbReference>
<dbReference type="InterPro" id="IPR057326">
    <property type="entry name" value="KR_dom"/>
</dbReference>
<proteinExistence type="inferred from homology"/>
<keyword evidence="6" id="KW-1185">Reference proteome</keyword>
<dbReference type="Gene3D" id="3.40.50.720">
    <property type="entry name" value="NAD(P)-binding Rossmann-like Domain"/>
    <property type="match status" value="1"/>
</dbReference>
<dbReference type="InterPro" id="IPR020904">
    <property type="entry name" value="Sc_DH/Rdtase_CS"/>
</dbReference>
<name>A0A7D6ZBK4_9NOCA</name>
<reference evidence="5 6" key="1">
    <citation type="submission" date="2020-07" db="EMBL/GenBank/DDBJ databases">
        <authorList>
            <person name="Zhuang K."/>
            <person name="Ran Y."/>
        </authorList>
    </citation>
    <scope>NUCLEOTIDE SEQUENCE [LARGE SCALE GENOMIC DNA]</scope>
    <source>
        <strain evidence="5 6">WCH-YHL-001</strain>
    </source>
</reference>
<dbReference type="RefSeq" id="WP_181580922.1">
    <property type="nucleotide sequence ID" value="NZ_CP059399.1"/>
</dbReference>
<dbReference type="PROSITE" id="PS00061">
    <property type="entry name" value="ADH_SHORT"/>
    <property type="match status" value="1"/>
</dbReference>
<evidence type="ECO:0000256" key="1">
    <source>
        <dbReference type="ARBA" id="ARBA00006484"/>
    </source>
</evidence>
<dbReference type="InterPro" id="IPR002347">
    <property type="entry name" value="SDR_fam"/>
</dbReference>
<evidence type="ECO:0000313" key="6">
    <source>
        <dbReference type="Proteomes" id="UP000515512"/>
    </source>
</evidence>
<evidence type="ECO:0000313" key="5">
    <source>
        <dbReference type="EMBL" id="QLY29718.1"/>
    </source>
</evidence>
<dbReference type="KEGG" id="nhu:H0264_31520"/>
<protein>
    <submittedName>
        <fullName evidence="5">SDR family oxidoreductase</fullName>
    </submittedName>
</protein>
<organism evidence="5 6">
    <name type="scientific">Nocardia huaxiensis</name>
    <dbReference type="NCBI Taxonomy" id="2755382"/>
    <lineage>
        <taxon>Bacteria</taxon>
        <taxon>Bacillati</taxon>
        <taxon>Actinomycetota</taxon>
        <taxon>Actinomycetes</taxon>
        <taxon>Mycobacteriales</taxon>
        <taxon>Nocardiaceae</taxon>
        <taxon>Nocardia</taxon>
    </lineage>
</organism>
<dbReference type="CDD" id="cd05233">
    <property type="entry name" value="SDR_c"/>
    <property type="match status" value="1"/>
</dbReference>
<dbReference type="Proteomes" id="UP000515512">
    <property type="component" value="Chromosome"/>
</dbReference>
<feature type="domain" description="Ketoreductase" evidence="4">
    <location>
        <begin position="6"/>
        <end position="187"/>
    </location>
</feature>
<dbReference type="PRINTS" id="PR00081">
    <property type="entry name" value="GDHRDH"/>
</dbReference>
<accession>A0A7D6ZBK4</accession>
<dbReference type="InterPro" id="IPR036291">
    <property type="entry name" value="NAD(P)-bd_dom_sf"/>
</dbReference>
<dbReference type="EMBL" id="CP059399">
    <property type="protein sequence ID" value="QLY29718.1"/>
    <property type="molecule type" value="Genomic_DNA"/>
</dbReference>
<comment type="similarity">
    <text evidence="1 3">Belongs to the short-chain dehydrogenases/reductases (SDR) family.</text>
</comment>
<dbReference type="PANTHER" id="PTHR44196:SF1">
    <property type="entry name" value="DEHYDROGENASE_REDUCTASE SDR FAMILY MEMBER 7B"/>
    <property type="match status" value="1"/>
</dbReference>
<dbReference type="PANTHER" id="PTHR44196">
    <property type="entry name" value="DEHYDROGENASE/REDUCTASE SDR FAMILY MEMBER 7B"/>
    <property type="match status" value="1"/>
</dbReference>
<dbReference type="SMART" id="SM00822">
    <property type="entry name" value="PKS_KR"/>
    <property type="match status" value="1"/>
</dbReference>
<keyword evidence="2" id="KW-0560">Oxidoreductase</keyword>
<dbReference type="GO" id="GO:0016020">
    <property type="term" value="C:membrane"/>
    <property type="evidence" value="ECO:0007669"/>
    <property type="project" value="TreeGrafter"/>
</dbReference>